<name>A0ACC0GLP9_9ERIC</name>
<feature type="non-terminal residue" evidence="1">
    <location>
        <position position="84"/>
    </location>
</feature>
<evidence type="ECO:0000313" key="2">
    <source>
        <dbReference type="Proteomes" id="UP001060215"/>
    </source>
</evidence>
<sequence length="84" mass="9235">IASQIQDIKTTIRNIQEGAIQYGFSTSTSSEYSSTSTSRITKDNMWLNRLVDQNQSQRAVISVVGMGGISKTTLAKTVYDSQEV</sequence>
<keyword evidence="2" id="KW-1185">Reference proteome</keyword>
<proteinExistence type="predicted"/>
<organism evidence="1 2">
    <name type="scientific">Camellia lanceoleosa</name>
    <dbReference type="NCBI Taxonomy" id="1840588"/>
    <lineage>
        <taxon>Eukaryota</taxon>
        <taxon>Viridiplantae</taxon>
        <taxon>Streptophyta</taxon>
        <taxon>Embryophyta</taxon>
        <taxon>Tracheophyta</taxon>
        <taxon>Spermatophyta</taxon>
        <taxon>Magnoliopsida</taxon>
        <taxon>eudicotyledons</taxon>
        <taxon>Gunneridae</taxon>
        <taxon>Pentapetalae</taxon>
        <taxon>asterids</taxon>
        <taxon>Ericales</taxon>
        <taxon>Theaceae</taxon>
        <taxon>Camellia</taxon>
    </lineage>
</organism>
<dbReference type="EMBL" id="CM045766">
    <property type="protein sequence ID" value="KAI8002101.1"/>
    <property type="molecule type" value="Genomic_DNA"/>
</dbReference>
<reference evidence="1 2" key="1">
    <citation type="journal article" date="2022" name="Plant J.">
        <title>Chromosome-level genome of Camellia lanceoleosa provides a valuable resource for understanding genome evolution and self-incompatibility.</title>
        <authorList>
            <person name="Gong W."/>
            <person name="Xiao S."/>
            <person name="Wang L."/>
            <person name="Liao Z."/>
            <person name="Chang Y."/>
            <person name="Mo W."/>
            <person name="Hu G."/>
            <person name="Li W."/>
            <person name="Zhao G."/>
            <person name="Zhu H."/>
            <person name="Hu X."/>
            <person name="Ji K."/>
            <person name="Xiang X."/>
            <person name="Song Q."/>
            <person name="Yuan D."/>
            <person name="Jin S."/>
            <person name="Zhang L."/>
        </authorList>
    </citation>
    <scope>NUCLEOTIDE SEQUENCE [LARGE SCALE GENOMIC DNA]</scope>
    <source>
        <strain evidence="1">SQ_2022a</strain>
    </source>
</reference>
<feature type="non-terminal residue" evidence="1">
    <location>
        <position position="1"/>
    </location>
</feature>
<comment type="caution">
    <text evidence="1">The sequence shown here is derived from an EMBL/GenBank/DDBJ whole genome shotgun (WGS) entry which is preliminary data.</text>
</comment>
<protein>
    <submittedName>
        <fullName evidence="1">Uncharacterized protein</fullName>
    </submittedName>
</protein>
<evidence type="ECO:0000313" key="1">
    <source>
        <dbReference type="EMBL" id="KAI8002101.1"/>
    </source>
</evidence>
<gene>
    <name evidence="1" type="ORF">LOK49_LG08G02540</name>
</gene>
<accession>A0ACC0GLP9</accession>
<dbReference type="Proteomes" id="UP001060215">
    <property type="component" value="Chromosome 9"/>
</dbReference>